<dbReference type="Pfam" id="PF03602">
    <property type="entry name" value="Cons_hypoth95"/>
    <property type="match status" value="1"/>
</dbReference>
<dbReference type="SUPFAM" id="SSF53335">
    <property type="entry name" value="S-adenosyl-L-methionine-dependent methyltransferases"/>
    <property type="match status" value="1"/>
</dbReference>
<dbReference type="InterPro" id="IPR002052">
    <property type="entry name" value="DNA_methylase_N6_adenine_CS"/>
</dbReference>
<dbReference type="AlphaFoldDB" id="A0A0G4K3J8"/>
<evidence type="ECO:0000313" key="4">
    <source>
        <dbReference type="Proteomes" id="UP000043763"/>
    </source>
</evidence>
<dbReference type="EMBL" id="CVLB01000001">
    <property type="protein sequence ID" value="CRF31460.1"/>
    <property type="molecule type" value="Genomic_DNA"/>
</dbReference>
<dbReference type="PANTHER" id="PTHR43542">
    <property type="entry name" value="METHYLTRANSFERASE"/>
    <property type="match status" value="1"/>
</dbReference>
<dbReference type="CDD" id="cd02440">
    <property type="entry name" value="AdoMet_MTases"/>
    <property type="match status" value="1"/>
</dbReference>
<sequence length="187" mass="21564">MHIISGNKKGRKIITPKRDFRPTQGKVKEAFFNIIDIENKTFLDLCSGSGAMGFEALSRNAKFAAFIEIDREAVKTIFSNAKAIFNDNENIYKIKRVSAEDYVKKTNDKFDVIYLDPPYHSKIYFDVVNNIIKRNILNDNGVLAVEFGADYYKKFLENEELKNIISGIMEYDIKTYGESVLIIFKYI</sequence>
<evidence type="ECO:0000256" key="1">
    <source>
        <dbReference type="ARBA" id="ARBA00022603"/>
    </source>
</evidence>
<evidence type="ECO:0000313" key="3">
    <source>
        <dbReference type="EMBL" id="CRF31460.1"/>
    </source>
</evidence>
<protein>
    <submittedName>
        <fullName evidence="3">N-6 DNA methylase</fullName>
    </submittedName>
</protein>
<dbReference type="NCBIfam" id="TIGR00095">
    <property type="entry name" value="16S rRNA (guanine(966)-N(2))-methyltransferase RsmD"/>
    <property type="match status" value="1"/>
</dbReference>
<dbReference type="PANTHER" id="PTHR43542:SF1">
    <property type="entry name" value="METHYLTRANSFERASE"/>
    <property type="match status" value="1"/>
</dbReference>
<dbReference type="InterPro" id="IPR004398">
    <property type="entry name" value="RNA_MeTrfase_RsmD"/>
</dbReference>
<dbReference type="PROSITE" id="PS00092">
    <property type="entry name" value="N6_MTASE"/>
    <property type="match status" value="1"/>
</dbReference>
<keyword evidence="2" id="KW-0808">Transferase</keyword>
<keyword evidence="1 3" id="KW-0489">Methyltransferase</keyword>
<dbReference type="GO" id="GO:0031167">
    <property type="term" value="P:rRNA methylation"/>
    <property type="evidence" value="ECO:0007669"/>
    <property type="project" value="InterPro"/>
</dbReference>
<reference evidence="4" key="1">
    <citation type="submission" date="2015-04" db="EMBL/GenBank/DDBJ databases">
        <authorList>
            <person name="Mushtaq Mamoona"/>
        </authorList>
    </citation>
    <scope>NUCLEOTIDE SEQUENCE [LARGE SCALE GENOMIC DNA]</scope>
    <source>
        <strain evidence="4">AN4859/03</strain>
    </source>
</reference>
<organism evidence="3 4">
    <name type="scientific">Brachyspira suanatina</name>
    <dbReference type="NCBI Taxonomy" id="381802"/>
    <lineage>
        <taxon>Bacteria</taxon>
        <taxon>Pseudomonadati</taxon>
        <taxon>Spirochaetota</taxon>
        <taxon>Spirochaetia</taxon>
        <taxon>Brachyspirales</taxon>
        <taxon>Brachyspiraceae</taxon>
        <taxon>Brachyspira</taxon>
    </lineage>
</organism>
<name>A0A0G4K3J8_9SPIR</name>
<dbReference type="Gene3D" id="3.40.50.150">
    <property type="entry name" value="Vaccinia Virus protein VP39"/>
    <property type="match status" value="1"/>
</dbReference>
<dbReference type="OrthoDB" id="9803017at2"/>
<dbReference type="RefSeq" id="WP_048593338.1">
    <property type="nucleotide sequence ID" value="NZ_CVLB01000001.1"/>
</dbReference>
<dbReference type="GO" id="GO:0008168">
    <property type="term" value="F:methyltransferase activity"/>
    <property type="evidence" value="ECO:0007669"/>
    <property type="project" value="UniProtKB-KW"/>
</dbReference>
<dbReference type="InterPro" id="IPR029063">
    <property type="entry name" value="SAM-dependent_MTases_sf"/>
</dbReference>
<dbReference type="PIRSF" id="PIRSF004553">
    <property type="entry name" value="CHP00095"/>
    <property type="match status" value="1"/>
</dbReference>
<gene>
    <name evidence="3" type="ORF">BRSU_0147</name>
</gene>
<dbReference type="Proteomes" id="UP000043763">
    <property type="component" value="Unassembled WGS sequence"/>
</dbReference>
<dbReference type="GO" id="GO:0003676">
    <property type="term" value="F:nucleic acid binding"/>
    <property type="evidence" value="ECO:0007669"/>
    <property type="project" value="InterPro"/>
</dbReference>
<proteinExistence type="predicted"/>
<keyword evidence="4" id="KW-1185">Reference proteome</keyword>
<accession>A0A0G4K3J8</accession>
<evidence type="ECO:0000256" key="2">
    <source>
        <dbReference type="ARBA" id="ARBA00022679"/>
    </source>
</evidence>